<dbReference type="Pfam" id="PF10026">
    <property type="entry name" value="DUF2268"/>
    <property type="match status" value="1"/>
</dbReference>
<feature type="domain" description="DUF2268" evidence="1">
    <location>
        <begin position="64"/>
        <end position="255"/>
    </location>
</feature>
<dbReference type="AlphaFoldDB" id="A0A2X4WFV4"/>
<reference evidence="2 3" key="1">
    <citation type="submission" date="2018-06" db="EMBL/GenBank/DDBJ databases">
        <authorList>
            <consortium name="Pathogen Informatics"/>
            <person name="Doyle S."/>
        </authorList>
    </citation>
    <scope>NUCLEOTIDE SEQUENCE [LARGE SCALE GENOMIC DNA]</scope>
    <source>
        <strain evidence="2 3">NCTC4824</strain>
    </source>
</reference>
<sequence>MGVIRTDKWLIDSYHKPIKICEKIRMHFNDASAADIYDYLISHGMYHPIRNGDIVVDKLQKNKVWKIVQDENLQLQKAWDGPNIPIFIFPSAANNRILNQDFNGKSGLAFKDKLFLFIADTNTEMEIRALFTHEYNHVCRLSKYKKNEEDYVLLDTIILEGIAENAVRERFGDRLLARWTSYYSNDKIKHMWSNVIFPNRNISKSDREHQNILYGLRSHPKMLGYCVGFYLVKKYMEATNKSCKDLLNIETNTIAQLD</sequence>
<evidence type="ECO:0000313" key="3">
    <source>
        <dbReference type="Proteomes" id="UP000249134"/>
    </source>
</evidence>
<dbReference type="KEGG" id="blen:NCTC4824_02096"/>
<accession>A0A2X4WFV4</accession>
<dbReference type="Proteomes" id="UP000249134">
    <property type="component" value="Chromosome 1"/>
</dbReference>
<keyword evidence="3" id="KW-1185">Reference proteome</keyword>
<dbReference type="STRING" id="1348624.GCA_001591545_01158"/>
<dbReference type="GO" id="GO:0008233">
    <property type="term" value="F:peptidase activity"/>
    <property type="evidence" value="ECO:0007669"/>
    <property type="project" value="UniProtKB-KW"/>
</dbReference>
<proteinExistence type="predicted"/>
<keyword evidence="2" id="KW-0645">Protease</keyword>
<dbReference type="RefSeq" id="WP_066138167.1">
    <property type="nucleotide sequence ID" value="NZ_CBCSGM010000001.1"/>
</dbReference>
<name>A0A2X4WFV4_LEDLE</name>
<evidence type="ECO:0000313" key="2">
    <source>
        <dbReference type="EMBL" id="SQI57602.1"/>
    </source>
</evidence>
<protein>
    <submittedName>
        <fullName evidence="2">Zn-dependent protease</fullName>
    </submittedName>
</protein>
<keyword evidence="2" id="KW-0378">Hydrolase</keyword>
<evidence type="ECO:0000259" key="1">
    <source>
        <dbReference type="Pfam" id="PF10026"/>
    </source>
</evidence>
<dbReference type="GO" id="GO:0006508">
    <property type="term" value="P:proteolysis"/>
    <property type="evidence" value="ECO:0007669"/>
    <property type="project" value="UniProtKB-KW"/>
</dbReference>
<dbReference type="EMBL" id="LS483476">
    <property type="protein sequence ID" value="SQI57602.1"/>
    <property type="molecule type" value="Genomic_DNA"/>
</dbReference>
<dbReference type="InterPro" id="IPR018728">
    <property type="entry name" value="DUF2268"/>
</dbReference>
<gene>
    <name evidence="2" type="ORF">NCTC4824_02096</name>
</gene>
<organism evidence="2 3">
    <name type="scientific">Lederbergia lenta</name>
    <name type="common">Bacillus lentus</name>
    <dbReference type="NCBI Taxonomy" id="1467"/>
    <lineage>
        <taxon>Bacteria</taxon>
        <taxon>Bacillati</taxon>
        <taxon>Bacillota</taxon>
        <taxon>Bacilli</taxon>
        <taxon>Bacillales</taxon>
        <taxon>Bacillaceae</taxon>
        <taxon>Lederbergia</taxon>
    </lineage>
</organism>